<gene>
    <name evidence="10 11" type="primary">plsX</name>
    <name evidence="11" type="ORF">GCM10017044_25370</name>
</gene>
<name>A0A919EA23_9PROT</name>
<evidence type="ECO:0000256" key="2">
    <source>
        <dbReference type="ARBA" id="ARBA00022490"/>
    </source>
</evidence>
<dbReference type="PANTHER" id="PTHR30100">
    <property type="entry name" value="FATTY ACID/PHOSPHOLIPID SYNTHESIS PROTEIN PLSX"/>
    <property type="match status" value="1"/>
</dbReference>
<comment type="catalytic activity">
    <reaction evidence="1 10">
        <text>a fatty acyl-[ACP] + phosphate = an acyl phosphate + holo-[ACP]</text>
        <dbReference type="Rhea" id="RHEA:42292"/>
        <dbReference type="Rhea" id="RHEA-COMP:9685"/>
        <dbReference type="Rhea" id="RHEA-COMP:14125"/>
        <dbReference type="ChEBI" id="CHEBI:43474"/>
        <dbReference type="ChEBI" id="CHEBI:59918"/>
        <dbReference type="ChEBI" id="CHEBI:64479"/>
        <dbReference type="ChEBI" id="CHEBI:138651"/>
        <dbReference type="EC" id="2.3.1.274"/>
    </reaction>
</comment>
<evidence type="ECO:0000256" key="10">
    <source>
        <dbReference type="HAMAP-Rule" id="MF_00019"/>
    </source>
</evidence>
<dbReference type="GO" id="GO:0005737">
    <property type="term" value="C:cytoplasm"/>
    <property type="evidence" value="ECO:0007669"/>
    <property type="project" value="UniProtKB-SubCell"/>
</dbReference>
<comment type="caution">
    <text evidence="11">The sequence shown here is derived from an EMBL/GenBank/DDBJ whole genome shotgun (WGS) entry which is preliminary data.</text>
</comment>
<dbReference type="GO" id="GO:0006633">
    <property type="term" value="P:fatty acid biosynthetic process"/>
    <property type="evidence" value="ECO:0007669"/>
    <property type="project" value="UniProtKB-UniRule"/>
</dbReference>
<evidence type="ECO:0000256" key="6">
    <source>
        <dbReference type="ARBA" id="ARBA00023209"/>
    </source>
</evidence>
<dbReference type="PANTHER" id="PTHR30100:SF1">
    <property type="entry name" value="PHOSPHATE ACYLTRANSFERASE"/>
    <property type="match status" value="1"/>
</dbReference>
<dbReference type="EMBL" id="BNCI01000002">
    <property type="protein sequence ID" value="GHF29044.1"/>
    <property type="molecule type" value="Genomic_DNA"/>
</dbReference>
<dbReference type="SUPFAM" id="SSF53659">
    <property type="entry name" value="Isocitrate/Isopropylmalate dehydrogenase-like"/>
    <property type="match status" value="1"/>
</dbReference>
<comment type="subcellular location">
    <subcellularLocation>
        <location evidence="10">Cytoplasm</location>
    </subcellularLocation>
    <text evidence="10">Associated with the membrane possibly through PlsY.</text>
</comment>
<comment type="pathway">
    <text evidence="10">Lipid metabolism; phospholipid metabolism.</text>
</comment>
<keyword evidence="6 10" id="KW-0594">Phospholipid biosynthesis</keyword>
<keyword evidence="11" id="KW-0012">Acyltransferase</keyword>
<evidence type="ECO:0000256" key="5">
    <source>
        <dbReference type="ARBA" id="ARBA00023098"/>
    </source>
</evidence>
<evidence type="ECO:0000256" key="3">
    <source>
        <dbReference type="ARBA" id="ARBA00022516"/>
    </source>
</evidence>
<accession>A0A919EA23</accession>
<evidence type="ECO:0000256" key="8">
    <source>
        <dbReference type="ARBA" id="ARBA00024069"/>
    </source>
</evidence>
<dbReference type="Gene3D" id="3.40.718.10">
    <property type="entry name" value="Isopropylmalate Dehydrogenase"/>
    <property type="match status" value="1"/>
</dbReference>
<evidence type="ECO:0000313" key="12">
    <source>
        <dbReference type="Proteomes" id="UP000630923"/>
    </source>
</evidence>
<dbReference type="GO" id="GO:0043811">
    <property type="term" value="F:phosphate:acyl-[acyl carrier protein] acyltransferase activity"/>
    <property type="evidence" value="ECO:0007669"/>
    <property type="project" value="UniProtKB-UniRule"/>
</dbReference>
<keyword evidence="5 10" id="KW-0443">Lipid metabolism</keyword>
<sequence>MSKNIIIAIDAMGGDNAPKVVIEGMSQARTLYPDTRFLAFGDEAIIGPLVAQHSNLENSVEIIHTSEIVSADDKPSQALRRGRQSSMGLAIQAVKDKKAHVAISAGNTGAQMALAKFILRTMPGIERPALISPMPTLRGESVMLDLGANIECDAHNLVQFAIMGAAYVRTVLGLSRPTVGLLNVGVEDLKGKENIRQAAEILKAEEHLHLEFSGFVEGNAIGAGDVDVVVTDGFTGNIALKTAEGTARLVSELLTRAFTSSTSTKIGYLFAKRGLQSLRSHMDPNNHNGGVFLGLNGLVVKSHGGANANGFATAISTAIDMAKNDLIRLISEELAQTTEVGQECGDDS</sequence>
<comment type="similarity">
    <text evidence="10">Belongs to the PlsX family.</text>
</comment>
<evidence type="ECO:0000313" key="11">
    <source>
        <dbReference type="EMBL" id="GHF29044.1"/>
    </source>
</evidence>
<dbReference type="Proteomes" id="UP000630923">
    <property type="component" value="Unassembled WGS sequence"/>
</dbReference>
<protein>
    <recommendedName>
        <fullName evidence="8 10">Phosphate acyltransferase</fullName>
        <ecNumber evidence="8 10">2.3.1.274</ecNumber>
    </recommendedName>
    <alternativeName>
        <fullName evidence="10">Acyl-ACP phosphotransacylase</fullName>
    </alternativeName>
    <alternativeName>
        <fullName evidence="10">Acyl-[acyl-carrier-protein]--phosphate acyltransferase</fullName>
    </alternativeName>
    <alternativeName>
        <fullName evidence="10">Phosphate-acyl-ACP acyltransferase</fullName>
    </alternativeName>
</protein>
<dbReference type="RefSeq" id="WP_191253500.1">
    <property type="nucleotide sequence ID" value="NZ_BNCI01000002.1"/>
</dbReference>
<dbReference type="AlphaFoldDB" id="A0A919EA23"/>
<dbReference type="HAMAP" id="MF_00019">
    <property type="entry name" value="PlsX"/>
    <property type="match status" value="1"/>
</dbReference>
<proteinExistence type="inferred from homology"/>
<keyword evidence="2 10" id="KW-0963">Cytoplasm</keyword>
<dbReference type="EC" id="2.3.1.274" evidence="8 10"/>
<reference evidence="11" key="1">
    <citation type="journal article" date="2014" name="Int. J. Syst. Evol. Microbiol.">
        <title>Complete genome sequence of Corynebacterium casei LMG S-19264T (=DSM 44701T), isolated from a smear-ripened cheese.</title>
        <authorList>
            <consortium name="US DOE Joint Genome Institute (JGI-PGF)"/>
            <person name="Walter F."/>
            <person name="Albersmeier A."/>
            <person name="Kalinowski J."/>
            <person name="Ruckert C."/>
        </authorList>
    </citation>
    <scope>NUCLEOTIDE SEQUENCE</scope>
    <source>
        <strain evidence="11">KCTC 42590</strain>
    </source>
</reference>
<dbReference type="GO" id="GO:0008654">
    <property type="term" value="P:phospholipid biosynthetic process"/>
    <property type="evidence" value="ECO:0007669"/>
    <property type="project" value="UniProtKB-KW"/>
</dbReference>
<evidence type="ECO:0000256" key="9">
    <source>
        <dbReference type="ARBA" id="ARBA00046608"/>
    </source>
</evidence>
<comment type="subunit">
    <text evidence="9 10">Homodimer. Probably interacts with PlsY.</text>
</comment>
<evidence type="ECO:0000256" key="7">
    <source>
        <dbReference type="ARBA" id="ARBA00023264"/>
    </source>
</evidence>
<reference evidence="11" key="2">
    <citation type="submission" date="2020-09" db="EMBL/GenBank/DDBJ databases">
        <authorList>
            <person name="Sun Q."/>
            <person name="Kim S."/>
        </authorList>
    </citation>
    <scope>NUCLEOTIDE SEQUENCE</scope>
    <source>
        <strain evidence="11">KCTC 42590</strain>
    </source>
</reference>
<dbReference type="InterPro" id="IPR012281">
    <property type="entry name" value="Phospholipid_synth_PlsX-like"/>
</dbReference>
<comment type="function">
    <text evidence="10">Catalyzes the reversible formation of acyl-phosphate (acyl-PO(4)) from acyl-[acyl-carrier-protein] (acyl-ACP). This enzyme utilizes acyl-ACP as fatty acyl donor, but not acyl-CoA.</text>
</comment>
<organism evidence="11 12">
    <name type="scientific">Kordiimonas sediminis</name>
    <dbReference type="NCBI Taxonomy" id="1735581"/>
    <lineage>
        <taxon>Bacteria</taxon>
        <taxon>Pseudomonadati</taxon>
        <taxon>Pseudomonadota</taxon>
        <taxon>Alphaproteobacteria</taxon>
        <taxon>Kordiimonadales</taxon>
        <taxon>Kordiimonadaceae</taxon>
        <taxon>Kordiimonas</taxon>
    </lineage>
</organism>
<evidence type="ECO:0000256" key="4">
    <source>
        <dbReference type="ARBA" id="ARBA00022679"/>
    </source>
</evidence>
<keyword evidence="3 10" id="KW-0444">Lipid biosynthesis</keyword>
<keyword evidence="7 10" id="KW-1208">Phospholipid metabolism</keyword>
<dbReference type="Pfam" id="PF02504">
    <property type="entry name" value="FA_synthesis"/>
    <property type="match status" value="1"/>
</dbReference>
<evidence type="ECO:0000256" key="1">
    <source>
        <dbReference type="ARBA" id="ARBA00001232"/>
    </source>
</evidence>
<keyword evidence="12" id="KW-1185">Reference proteome</keyword>
<dbReference type="PIRSF" id="PIRSF002465">
    <property type="entry name" value="Phsphlp_syn_PlsX"/>
    <property type="match status" value="1"/>
</dbReference>
<keyword evidence="4 10" id="KW-0808">Transferase</keyword>
<dbReference type="NCBIfam" id="TIGR00182">
    <property type="entry name" value="plsX"/>
    <property type="match status" value="1"/>
</dbReference>
<dbReference type="InterPro" id="IPR003664">
    <property type="entry name" value="FA_synthesis"/>
</dbReference>